<dbReference type="EMBL" id="VSSQ01138668">
    <property type="protein sequence ID" value="MPN61695.1"/>
    <property type="molecule type" value="Genomic_DNA"/>
</dbReference>
<evidence type="ECO:0000313" key="1">
    <source>
        <dbReference type="EMBL" id="MPN61695.1"/>
    </source>
</evidence>
<dbReference type="GO" id="GO:0047529">
    <property type="term" value="F:2,3-dimethylmalate lyase activity"/>
    <property type="evidence" value="ECO:0007669"/>
    <property type="project" value="UniProtKB-EC"/>
</dbReference>
<dbReference type="PANTHER" id="PTHR42905:SF5">
    <property type="entry name" value="CARBOXYVINYL-CARBOXYPHOSPHONATE PHOSPHORYLMUTASE, CHLOROPLASTIC"/>
    <property type="match status" value="1"/>
</dbReference>
<protein>
    <submittedName>
        <fullName evidence="1">2,3-dimethylmalate lyase</fullName>
        <ecNumber evidence="1">4.1.3.32</ecNumber>
    </submittedName>
</protein>
<dbReference type="SUPFAM" id="SSF51621">
    <property type="entry name" value="Phosphoenolpyruvate/pyruvate domain"/>
    <property type="match status" value="1"/>
</dbReference>
<proteinExistence type="predicted"/>
<dbReference type="InterPro" id="IPR015813">
    <property type="entry name" value="Pyrv/PenolPyrv_kinase-like_dom"/>
</dbReference>
<name>A0A645JDA7_9ZZZZ</name>
<accession>A0A645JDA7</accession>
<dbReference type="PANTHER" id="PTHR42905">
    <property type="entry name" value="PHOSPHOENOLPYRUVATE CARBOXYLASE"/>
    <property type="match status" value="1"/>
</dbReference>
<gene>
    <name evidence="1" type="primary">dml_8</name>
    <name evidence="1" type="ORF">SDC9_209437</name>
</gene>
<dbReference type="AlphaFoldDB" id="A0A645JDA7"/>
<dbReference type="Pfam" id="PF13714">
    <property type="entry name" value="PEP_mutase"/>
    <property type="match status" value="1"/>
</dbReference>
<sequence length="143" mass="15778">MIIIARTDARAVNGFEDALERAYMYSEAGADMTFVEAPISLQELSAVPARVNCPQVANMIEGGKTPFLSIDELSTLGFKLAFYTLGVQYAVAKTLQTYMSHLLRNGTTSGYEGGMMNFEEFNKLVGLEEVRVLEKKYTAEKGD</sequence>
<keyword evidence="1" id="KW-0456">Lyase</keyword>
<comment type="caution">
    <text evidence="1">The sequence shown here is derived from an EMBL/GenBank/DDBJ whole genome shotgun (WGS) entry which is preliminary data.</text>
</comment>
<dbReference type="EC" id="4.1.3.32" evidence="1"/>
<dbReference type="InterPro" id="IPR040442">
    <property type="entry name" value="Pyrv_kinase-like_dom_sf"/>
</dbReference>
<organism evidence="1">
    <name type="scientific">bioreactor metagenome</name>
    <dbReference type="NCBI Taxonomy" id="1076179"/>
    <lineage>
        <taxon>unclassified sequences</taxon>
        <taxon>metagenomes</taxon>
        <taxon>ecological metagenomes</taxon>
    </lineage>
</organism>
<reference evidence="1" key="1">
    <citation type="submission" date="2019-08" db="EMBL/GenBank/DDBJ databases">
        <authorList>
            <person name="Kucharzyk K."/>
            <person name="Murdoch R.W."/>
            <person name="Higgins S."/>
            <person name="Loffler F."/>
        </authorList>
    </citation>
    <scope>NUCLEOTIDE SEQUENCE</scope>
</reference>
<dbReference type="Gene3D" id="3.20.20.60">
    <property type="entry name" value="Phosphoenolpyruvate-binding domains"/>
    <property type="match status" value="1"/>
</dbReference>